<evidence type="ECO:0000256" key="2">
    <source>
        <dbReference type="ARBA" id="ARBA00022679"/>
    </source>
</evidence>
<dbReference type="EC" id="2.3.1.225" evidence="7"/>
<evidence type="ECO:0000256" key="7">
    <source>
        <dbReference type="RuleBase" id="RU079119"/>
    </source>
</evidence>
<comment type="domain">
    <text evidence="7">The DHHC domain is required for palmitoyltransferase activity.</text>
</comment>
<keyword evidence="5 7" id="KW-0472">Membrane</keyword>
<evidence type="ECO:0000256" key="5">
    <source>
        <dbReference type="ARBA" id="ARBA00023136"/>
    </source>
</evidence>
<comment type="catalytic activity">
    <reaction evidence="7">
        <text>L-cysteinyl-[protein] + hexadecanoyl-CoA = S-hexadecanoyl-L-cysteinyl-[protein] + CoA</text>
        <dbReference type="Rhea" id="RHEA:36683"/>
        <dbReference type="Rhea" id="RHEA-COMP:10131"/>
        <dbReference type="Rhea" id="RHEA-COMP:11032"/>
        <dbReference type="ChEBI" id="CHEBI:29950"/>
        <dbReference type="ChEBI" id="CHEBI:57287"/>
        <dbReference type="ChEBI" id="CHEBI:57379"/>
        <dbReference type="ChEBI" id="CHEBI:74151"/>
        <dbReference type="EC" id="2.3.1.225"/>
    </reaction>
</comment>
<keyword evidence="2 7" id="KW-0808">Transferase</keyword>
<dbReference type="GO" id="GO:0019706">
    <property type="term" value="F:protein-cysteine S-palmitoyltransferase activity"/>
    <property type="evidence" value="ECO:0007669"/>
    <property type="project" value="UniProtKB-EC"/>
</dbReference>
<keyword evidence="4 7" id="KW-1133">Transmembrane helix</keyword>
<protein>
    <recommendedName>
        <fullName evidence="7">Palmitoyltransferase</fullName>
        <ecNumber evidence="7">2.3.1.225</ecNumber>
    </recommendedName>
</protein>
<feature type="transmembrane region" description="Helical" evidence="7">
    <location>
        <begin position="41"/>
        <end position="60"/>
    </location>
</feature>
<evidence type="ECO:0000256" key="3">
    <source>
        <dbReference type="ARBA" id="ARBA00022692"/>
    </source>
</evidence>
<comment type="subcellular location">
    <subcellularLocation>
        <location evidence="1">Membrane</location>
        <topology evidence="1">Multi-pass membrane protein</topology>
    </subcellularLocation>
</comment>
<keyword evidence="6 7" id="KW-0012">Acyltransferase</keyword>
<dbReference type="InterPro" id="IPR039859">
    <property type="entry name" value="PFA4/ZDH16/20/ERF2-like"/>
</dbReference>
<keyword evidence="3 7" id="KW-0812">Transmembrane</keyword>
<dbReference type="EMBL" id="CAXIEN010000173">
    <property type="protein sequence ID" value="CAL1283877.1"/>
    <property type="molecule type" value="Genomic_DNA"/>
</dbReference>
<name>A0AAV2AJK1_9ARAC</name>
<comment type="caution">
    <text evidence="9">The sequence shown here is derived from an EMBL/GenBank/DDBJ whole genome shotgun (WGS) entry which is preliminary data.</text>
</comment>
<dbReference type="PROSITE" id="PS50216">
    <property type="entry name" value="DHHC"/>
    <property type="match status" value="1"/>
</dbReference>
<dbReference type="PANTHER" id="PTHR12246">
    <property type="entry name" value="PALMITOYLTRANSFERASE ZDHHC16"/>
    <property type="match status" value="1"/>
</dbReference>
<dbReference type="Proteomes" id="UP001497382">
    <property type="component" value="Unassembled WGS sequence"/>
</dbReference>
<feature type="transmembrane region" description="Helical" evidence="7">
    <location>
        <begin position="9"/>
        <end position="29"/>
    </location>
</feature>
<gene>
    <name evidence="9" type="ORF">LARSCL_LOCUS12858</name>
</gene>
<evidence type="ECO:0000256" key="4">
    <source>
        <dbReference type="ARBA" id="ARBA00022989"/>
    </source>
</evidence>
<dbReference type="AlphaFoldDB" id="A0AAV2AJK1"/>
<evidence type="ECO:0000313" key="10">
    <source>
        <dbReference type="Proteomes" id="UP001497382"/>
    </source>
</evidence>
<evidence type="ECO:0000259" key="8">
    <source>
        <dbReference type="Pfam" id="PF01529"/>
    </source>
</evidence>
<sequence length="269" mass="30777">MAVFRFDPCGIICIILTYLAVFYADYAVVEWMVIPTMSQSLWGAFNVVCFNTIVFLLIMAHLRAVFSDPGIVPFPDNNLDFSDMHSGGAGSPVNKEDWTVCSRCETYRPPRAHHCRICRRCIRRMDHHCPWINNCVGELNQKYFIQFLIFVGLASVYSIIMVVISWTGDCTDCKKEIVFRQHRVIHTVLLLIESILFGVFVIAIMCDQFQAILSDETAIEHLQKKGPHRPRKPKMALLSEVFGRGSPLLWIFPCQSPPRNIENLASYEV</sequence>
<feature type="transmembrane region" description="Helical" evidence="7">
    <location>
        <begin position="143"/>
        <end position="164"/>
    </location>
</feature>
<evidence type="ECO:0000313" key="9">
    <source>
        <dbReference type="EMBL" id="CAL1283877.1"/>
    </source>
</evidence>
<dbReference type="GO" id="GO:0016020">
    <property type="term" value="C:membrane"/>
    <property type="evidence" value="ECO:0007669"/>
    <property type="project" value="UniProtKB-SubCell"/>
</dbReference>
<keyword evidence="10" id="KW-1185">Reference proteome</keyword>
<comment type="similarity">
    <text evidence="7">Belongs to the DHHC palmitoyltransferase family.</text>
</comment>
<feature type="domain" description="Palmitoyltransferase DHHC" evidence="8">
    <location>
        <begin position="96"/>
        <end position="224"/>
    </location>
</feature>
<evidence type="ECO:0000256" key="6">
    <source>
        <dbReference type="ARBA" id="ARBA00023315"/>
    </source>
</evidence>
<dbReference type="InterPro" id="IPR001594">
    <property type="entry name" value="Palmitoyltrfase_DHHC"/>
</dbReference>
<proteinExistence type="inferred from homology"/>
<accession>A0AAV2AJK1</accession>
<dbReference type="Pfam" id="PF01529">
    <property type="entry name" value="DHHC"/>
    <property type="match status" value="1"/>
</dbReference>
<reference evidence="9 10" key="1">
    <citation type="submission" date="2024-04" db="EMBL/GenBank/DDBJ databases">
        <authorList>
            <person name="Rising A."/>
            <person name="Reimegard J."/>
            <person name="Sonavane S."/>
            <person name="Akerstrom W."/>
            <person name="Nylinder S."/>
            <person name="Hedman E."/>
            <person name="Kallberg Y."/>
        </authorList>
    </citation>
    <scope>NUCLEOTIDE SEQUENCE [LARGE SCALE GENOMIC DNA]</scope>
</reference>
<feature type="transmembrane region" description="Helical" evidence="7">
    <location>
        <begin position="184"/>
        <end position="206"/>
    </location>
</feature>
<evidence type="ECO:0000256" key="1">
    <source>
        <dbReference type="ARBA" id="ARBA00004141"/>
    </source>
</evidence>
<organism evidence="9 10">
    <name type="scientific">Larinioides sclopetarius</name>
    <dbReference type="NCBI Taxonomy" id="280406"/>
    <lineage>
        <taxon>Eukaryota</taxon>
        <taxon>Metazoa</taxon>
        <taxon>Ecdysozoa</taxon>
        <taxon>Arthropoda</taxon>
        <taxon>Chelicerata</taxon>
        <taxon>Arachnida</taxon>
        <taxon>Araneae</taxon>
        <taxon>Araneomorphae</taxon>
        <taxon>Entelegynae</taxon>
        <taxon>Araneoidea</taxon>
        <taxon>Araneidae</taxon>
        <taxon>Larinioides</taxon>
    </lineage>
</organism>